<sequence>MSSYAPRLPQIIEMFGVSRSDVRPLTKEGAAQWLQKLIGNPTAWVIDVHGRLVGEIRLDNLDPHDLSATMAVGIFDPQLLGKGLGSESIRLVLEHAFTHCR</sequence>
<dbReference type="InterPro" id="IPR016181">
    <property type="entry name" value="Acyl_CoA_acyltransferase"/>
</dbReference>
<evidence type="ECO:0000313" key="3">
    <source>
        <dbReference type="Proteomes" id="UP000471705"/>
    </source>
</evidence>
<accession>A0A7K3VRU4</accession>
<evidence type="ECO:0000259" key="1">
    <source>
        <dbReference type="Pfam" id="PF13302"/>
    </source>
</evidence>
<proteinExistence type="predicted"/>
<dbReference type="GO" id="GO:0016747">
    <property type="term" value="F:acyltransferase activity, transferring groups other than amino-acyl groups"/>
    <property type="evidence" value="ECO:0007669"/>
    <property type="project" value="InterPro"/>
</dbReference>
<dbReference type="Proteomes" id="UP000471705">
    <property type="component" value="Unassembled WGS sequence"/>
</dbReference>
<dbReference type="InterPro" id="IPR000182">
    <property type="entry name" value="GNAT_dom"/>
</dbReference>
<reference evidence="2 3" key="1">
    <citation type="submission" date="2019-12" db="EMBL/GenBank/DDBJ databases">
        <title>Rhizobium genotypes associated with high levels of biological nitrogen fixation by grain legumes in a temperate-maritime cropping system.</title>
        <authorList>
            <person name="Maluk M."/>
            <person name="Francesc Ferrando Molina F."/>
            <person name="Lopez Del Egido L."/>
            <person name="Lafos M."/>
            <person name="Langarica-Fuentes A."/>
            <person name="Gebre Yohannes G."/>
            <person name="Young M.W."/>
            <person name="Martin P."/>
            <person name="Gantlett R."/>
            <person name="Kenicer G."/>
            <person name="Hawes C."/>
            <person name="Begg G.S."/>
            <person name="Quilliam R.S."/>
            <person name="Squire G.R."/>
            <person name="Poole P.S."/>
            <person name="Young P.W."/>
            <person name="Iannetta P.M."/>
            <person name="James E.K."/>
        </authorList>
    </citation>
    <scope>NUCLEOTIDE SEQUENCE [LARGE SCALE GENOMIC DNA]</scope>
    <source>
        <strain evidence="2 3">JHI54</strain>
    </source>
</reference>
<evidence type="ECO:0000313" key="2">
    <source>
        <dbReference type="EMBL" id="NEK19916.1"/>
    </source>
</evidence>
<feature type="domain" description="N-acetyltransferase" evidence="1">
    <location>
        <begin position="23"/>
        <end position="99"/>
    </location>
</feature>
<keyword evidence="2" id="KW-0808">Transferase</keyword>
<dbReference type="Gene3D" id="3.40.630.30">
    <property type="match status" value="1"/>
</dbReference>
<dbReference type="RefSeq" id="WP_164050048.1">
    <property type="nucleotide sequence ID" value="NZ_WUFV01000034.1"/>
</dbReference>
<gene>
    <name evidence="2" type="ORF">GR257_34720</name>
</gene>
<dbReference type="EMBL" id="WUFV01000034">
    <property type="protein sequence ID" value="NEK19916.1"/>
    <property type="molecule type" value="Genomic_DNA"/>
</dbReference>
<name>A0A7K3VRU4_RHILE</name>
<dbReference type="CDD" id="cd04301">
    <property type="entry name" value="NAT_SF"/>
    <property type="match status" value="1"/>
</dbReference>
<dbReference type="AlphaFoldDB" id="A0A7K3VRU4"/>
<organism evidence="2 3">
    <name type="scientific">Rhizobium leguminosarum</name>
    <dbReference type="NCBI Taxonomy" id="384"/>
    <lineage>
        <taxon>Bacteria</taxon>
        <taxon>Pseudomonadati</taxon>
        <taxon>Pseudomonadota</taxon>
        <taxon>Alphaproteobacteria</taxon>
        <taxon>Hyphomicrobiales</taxon>
        <taxon>Rhizobiaceae</taxon>
        <taxon>Rhizobium/Agrobacterium group</taxon>
        <taxon>Rhizobium</taxon>
    </lineage>
</organism>
<dbReference type="Pfam" id="PF13302">
    <property type="entry name" value="Acetyltransf_3"/>
    <property type="match status" value="1"/>
</dbReference>
<protein>
    <submittedName>
        <fullName evidence="2">GNAT family N-acetyltransferase</fullName>
    </submittedName>
</protein>
<dbReference type="SUPFAM" id="SSF55729">
    <property type="entry name" value="Acyl-CoA N-acyltransferases (Nat)"/>
    <property type="match status" value="1"/>
</dbReference>
<comment type="caution">
    <text evidence="2">The sequence shown here is derived from an EMBL/GenBank/DDBJ whole genome shotgun (WGS) entry which is preliminary data.</text>
</comment>